<evidence type="ECO:0000256" key="7">
    <source>
        <dbReference type="RuleBase" id="RU363032"/>
    </source>
</evidence>
<evidence type="ECO:0000256" key="6">
    <source>
        <dbReference type="ARBA" id="ARBA00023136"/>
    </source>
</evidence>
<evidence type="ECO:0000256" key="4">
    <source>
        <dbReference type="ARBA" id="ARBA00022692"/>
    </source>
</evidence>
<dbReference type="GO" id="GO:0005886">
    <property type="term" value="C:plasma membrane"/>
    <property type="evidence" value="ECO:0007669"/>
    <property type="project" value="UniProtKB-SubCell"/>
</dbReference>
<keyword evidence="3" id="KW-1003">Cell membrane</keyword>
<keyword evidence="4 7" id="KW-0812">Transmembrane</keyword>
<dbReference type="RefSeq" id="WP_069115075.1">
    <property type="nucleotide sequence ID" value="NZ_FNUC01000003.1"/>
</dbReference>
<dbReference type="Pfam" id="PF19300">
    <property type="entry name" value="BPD_transp_1_N"/>
    <property type="match status" value="1"/>
</dbReference>
<name>A0A1H5LDH4_9ACTN</name>
<keyword evidence="6 7" id="KW-0472">Membrane</keyword>
<feature type="transmembrane region" description="Helical" evidence="7">
    <location>
        <begin position="99"/>
        <end position="121"/>
    </location>
</feature>
<sequence length="313" mass="33419">MAFARFFASRLLQAVPVLLGVTLVVFVLIHLVPGDPAQTALGPRATPDAVDALHSQWGLDQPLHEQYLLFMERLLGGDLGTSLRFGQSAGDLIAARLPVTLWLIVYAAALACVFAVPLALWAASRPAALRDRVVRVISVVGLGVPGFWLGLVLIEVVSVNWLLLPAAGVEPGFLGHVESLFLPSLTIAAGMTPLVVRSLRTEVLRVTESDFVTTARAKGLTPHQIRMRHLLRNALAPSVTVLTVNVSFLIGGTLVIERVFGLGGLGDLMLTGIDARDFPLVQAVTLVLAVLVVIVNILGDLAQALIDPRVEVQ</sequence>
<dbReference type="PANTHER" id="PTHR43163">
    <property type="entry name" value="DIPEPTIDE TRANSPORT SYSTEM PERMEASE PROTEIN DPPB-RELATED"/>
    <property type="match status" value="1"/>
</dbReference>
<reference evidence="10" key="1">
    <citation type="submission" date="2016-10" db="EMBL/GenBank/DDBJ databases">
        <authorList>
            <person name="Varghese N."/>
            <person name="Submissions S."/>
        </authorList>
    </citation>
    <scope>NUCLEOTIDE SEQUENCE [LARGE SCALE GENOMIC DNA]</scope>
    <source>
        <strain evidence="10">DSM 45237</strain>
    </source>
</reference>
<evidence type="ECO:0000256" key="3">
    <source>
        <dbReference type="ARBA" id="ARBA00022475"/>
    </source>
</evidence>
<keyword evidence="10" id="KW-1185">Reference proteome</keyword>
<evidence type="ECO:0000313" key="9">
    <source>
        <dbReference type="EMBL" id="SEE74401.1"/>
    </source>
</evidence>
<dbReference type="PANTHER" id="PTHR43163:SF7">
    <property type="entry name" value="DIPEPTIDE-TRANSPORT INTEGRAL MEMBRANE PROTEIN ABC TRANSPORTER DPPB-RELATED"/>
    <property type="match status" value="1"/>
</dbReference>
<evidence type="ECO:0000256" key="5">
    <source>
        <dbReference type="ARBA" id="ARBA00022989"/>
    </source>
</evidence>
<dbReference type="OrthoDB" id="147688at2"/>
<dbReference type="PROSITE" id="PS50928">
    <property type="entry name" value="ABC_TM1"/>
    <property type="match status" value="1"/>
</dbReference>
<feature type="transmembrane region" description="Helical" evidence="7">
    <location>
        <begin position="133"/>
        <end position="154"/>
    </location>
</feature>
<feature type="transmembrane region" description="Helical" evidence="7">
    <location>
        <begin position="234"/>
        <end position="260"/>
    </location>
</feature>
<feature type="transmembrane region" description="Helical" evidence="7">
    <location>
        <begin position="174"/>
        <end position="196"/>
    </location>
</feature>
<evidence type="ECO:0000313" key="10">
    <source>
        <dbReference type="Proteomes" id="UP000181980"/>
    </source>
</evidence>
<dbReference type="Proteomes" id="UP000181980">
    <property type="component" value="Unassembled WGS sequence"/>
</dbReference>
<feature type="domain" description="ABC transmembrane type-1" evidence="8">
    <location>
        <begin position="97"/>
        <end position="299"/>
    </location>
</feature>
<organism evidence="9 10">
    <name type="scientific">Jiangella alba</name>
    <dbReference type="NCBI Taxonomy" id="561176"/>
    <lineage>
        <taxon>Bacteria</taxon>
        <taxon>Bacillati</taxon>
        <taxon>Actinomycetota</taxon>
        <taxon>Actinomycetes</taxon>
        <taxon>Jiangellales</taxon>
        <taxon>Jiangellaceae</taxon>
        <taxon>Jiangella</taxon>
    </lineage>
</organism>
<keyword evidence="2 7" id="KW-0813">Transport</keyword>
<dbReference type="InterPro" id="IPR035906">
    <property type="entry name" value="MetI-like_sf"/>
</dbReference>
<dbReference type="GO" id="GO:0055085">
    <property type="term" value="P:transmembrane transport"/>
    <property type="evidence" value="ECO:0007669"/>
    <property type="project" value="InterPro"/>
</dbReference>
<comment type="subcellular location">
    <subcellularLocation>
        <location evidence="1 7">Cell membrane</location>
        <topology evidence="1 7">Multi-pass membrane protein</topology>
    </subcellularLocation>
</comment>
<proteinExistence type="inferred from homology"/>
<dbReference type="AlphaFoldDB" id="A0A1H5LDH4"/>
<keyword evidence="5 7" id="KW-1133">Transmembrane helix</keyword>
<accession>A0A1H5LDH4</accession>
<dbReference type="SUPFAM" id="SSF161098">
    <property type="entry name" value="MetI-like"/>
    <property type="match status" value="1"/>
</dbReference>
<feature type="transmembrane region" description="Helical" evidence="7">
    <location>
        <begin position="12"/>
        <end position="32"/>
    </location>
</feature>
<evidence type="ECO:0000259" key="8">
    <source>
        <dbReference type="PROSITE" id="PS50928"/>
    </source>
</evidence>
<dbReference type="CDD" id="cd06261">
    <property type="entry name" value="TM_PBP2"/>
    <property type="match status" value="1"/>
</dbReference>
<dbReference type="STRING" id="561176.SAMN04488561_2514"/>
<evidence type="ECO:0000256" key="2">
    <source>
        <dbReference type="ARBA" id="ARBA00022448"/>
    </source>
</evidence>
<dbReference type="InterPro" id="IPR000515">
    <property type="entry name" value="MetI-like"/>
</dbReference>
<dbReference type="Gene3D" id="1.10.3720.10">
    <property type="entry name" value="MetI-like"/>
    <property type="match status" value="1"/>
</dbReference>
<dbReference type="EMBL" id="FNUC01000003">
    <property type="protein sequence ID" value="SEE74401.1"/>
    <property type="molecule type" value="Genomic_DNA"/>
</dbReference>
<gene>
    <name evidence="9" type="ORF">SAMN04488561_2514</name>
</gene>
<dbReference type="Pfam" id="PF00528">
    <property type="entry name" value="BPD_transp_1"/>
    <property type="match status" value="1"/>
</dbReference>
<feature type="transmembrane region" description="Helical" evidence="7">
    <location>
        <begin position="280"/>
        <end position="299"/>
    </location>
</feature>
<comment type="similarity">
    <text evidence="7">Belongs to the binding-protein-dependent transport system permease family.</text>
</comment>
<dbReference type="InterPro" id="IPR045621">
    <property type="entry name" value="BPD_transp_1_N"/>
</dbReference>
<protein>
    <submittedName>
        <fullName evidence="9">Peptide/nickel transport system permease protein</fullName>
    </submittedName>
</protein>
<evidence type="ECO:0000256" key="1">
    <source>
        <dbReference type="ARBA" id="ARBA00004651"/>
    </source>
</evidence>